<proteinExistence type="predicted"/>
<dbReference type="EnsemblMetazoa" id="XM_017116857.1">
    <property type="protein sequence ID" value="XP_016972346.1"/>
    <property type="gene ID" value="LOC108039771"/>
</dbReference>
<dbReference type="RefSeq" id="XP_016972346.1">
    <property type="nucleotide sequence ID" value="XM_017116857.1"/>
</dbReference>
<evidence type="ECO:0000313" key="2">
    <source>
        <dbReference type="EnsemblMetazoa" id="XP_016972346.1"/>
    </source>
</evidence>
<dbReference type="GeneID" id="108039771"/>
<feature type="transmembrane region" description="Helical" evidence="1">
    <location>
        <begin position="196"/>
        <end position="216"/>
    </location>
</feature>
<gene>
    <name evidence="4" type="primary">LOC108039771</name>
    <name evidence="2" type="synonym">108039771</name>
</gene>
<keyword evidence="1" id="KW-0472">Membrane</keyword>
<keyword evidence="1" id="KW-1133">Transmembrane helix</keyword>
<evidence type="ECO:0000313" key="4">
    <source>
        <dbReference type="RefSeq" id="XP_016972346.1"/>
    </source>
</evidence>
<dbReference type="AlphaFoldDB" id="A0A6P4EGG0"/>
<dbReference type="Proteomes" id="UP001652680">
    <property type="component" value="Unassembled WGS sequence"/>
</dbReference>
<protein>
    <submittedName>
        <fullName evidence="4">Uncharacterized protein LOC108039771</fullName>
    </submittedName>
</protein>
<name>A0A6P4EGG0_DRORH</name>
<evidence type="ECO:0000313" key="3">
    <source>
        <dbReference type="Proteomes" id="UP001652680"/>
    </source>
</evidence>
<reference evidence="3" key="1">
    <citation type="journal article" date="2021" name="Elife">
        <title>Highly contiguous assemblies of 101 drosophilid genomes.</title>
        <authorList>
            <person name="Kim B.Y."/>
            <person name="Wang J.R."/>
            <person name="Miller D.E."/>
            <person name="Barmina O."/>
            <person name="Delaney E."/>
            <person name="Thompson A."/>
            <person name="Comeault A.A."/>
            <person name="Peede D."/>
            <person name="D'Agostino E.R."/>
            <person name="Pelaez J."/>
            <person name="Aguilar J.M."/>
            <person name="Haji D."/>
            <person name="Matsunaga T."/>
            <person name="Armstrong E.E."/>
            <person name="Zych M."/>
            <person name="Ogawa Y."/>
            <person name="Stamenkovic-Radak M."/>
            <person name="Jelic M."/>
            <person name="Veselinovic M.S."/>
            <person name="Tanaskovic M."/>
            <person name="Eric P."/>
            <person name="Gao J.J."/>
            <person name="Katoh T.K."/>
            <person name="Toda M.J."/>
            <person name="Watabe H."/>
            <person name="Watada M."/>
            <person name="Davis J.S."/>
            <person name="Moyle L.C."/>
            <person name="Manoli G."/>
            <person name="Bertolini E."/>
            <person name="Kostal V."/>
            <person name="Hawley R.S."/>
            <person name="Takahashi A."/>
            <person name="Jones C.D."/>
            <person name="Price D.K."/>
            <person name="Whiteman N."/>
            <person name="Kopp A."/>
            <person name="Matute D.R."/>
            <person name="Petrov D.A."/>
        </authorList>
    </citation>
    <scope>NUCLEOTIDE SEQUENCE [LARGE SCALE GENOMIC DNA]</scope>
</reference>
<sequence length="486" mass="57251">MKAIYSNLQDMRDTPTIIFGSSDDHIRNLFLECFSENMLNVLAFKGSDMEYIYSFQAFPHFKLIKRRVTKELRYFQPQLKDLGGYSLRTLPDNIIPRTVVYRSADGHRQLGGYLSHFIRNYVSTINATLQICWDLVPEEGMTHLVDVTKLSEMYGIDFPLGINGVTQRSAKQDVPMQVSSWYLILPMEQYMPRTRFFVKLGFPYLLLLVLILSIVLRNAHRIELGRSSTLSFYSLVSKVMRGLLSQSFTLPRGLSAKLMFIYWLILLTGFFLSNFYTANLETWLVHPPHVDPILNWNEIRCRKMKILVISSEADYMKSVVGSKFADAHKDIFQITDSVDFQRKRILLDETYAYPVTSTLWPLLKQAQVRLHRPIFRRSREMVFVPHLILSLKLPRNSIFYKPLKRYVTLTKDSGLYMNWFRRSFYELMALGKISYKEDKNHQLYNDLKWQDFYYVWLAFVGKSIMSVLVFFSELGYYRWNAKKTHH</sequence>
<accession>A0A6P4EGG0</accession>
<organism evidence="4">
    <name type="scientific">Drosophila rhopaloa</name>
    <name type="common">Fruit fly</name>
    <dbReference type="NCBI Taxonomy" id="1041015"/>
    <lineage>
        <taxon>Eukaryota</taxon>
        <taxon>Metazoa</taxon>
        <taxon>Ecdysozoa</taxon>
        <taxon>Arthropoda</taxon>
        <taxon>Hexapoda</taxon>
        <taxon>Insecta</taxon>
        <taxon>Pterygota</taxon>
        <taxon>Neoptera</taxon>
        <taxon>Endopterygota</taxon>
        <taxon>Diptera</taxon>
        <taxon>Brachycera</taxon>
        <taxon>Muscomorpha</taxon>
        <taxon>Ephydroidea</taxon>
        <taxon>Drosophilidae</taxon>
        <taxon>Drosophila</taxon>
        <taxon>Sophophora</taxon>
    </lineage>
</organism>
<reference evidence="2" key="3">
    <citation type="submission" date="2025-05" db="UniProtKB">
        <authorList>
            <consortium name="EnsemblMetazoa"/>
        </authorList>
    </citation>
    <scope>IDENTIFICATION</scope>
</reference>
<feature type="transmembrane region" description="Helical" evidence="1">
    <location>
        <begin position="453"/>
        <end position="477"/>
    </location>
</feature>
<dbReference type="OrthoDB" id="7841995at2759"/>
<feature type="transmembrane region" description="Helical" evidence="1">
    <location>
        <begin position="260"/>
        <end position="278"/>
    </location>
</feature>
<evidence type="ECO:0000256" key="1">
    <source>
        <dbReference type="SAM" id="Phobius"/>
    </source>
</evidence>
<keyword evidence="1" id="KW-0812">Transmembrane</keyword>
<reference evidence="4" key="2">
    <citation type="submission" date="2025-04" db="UniProtKB">
        <authorList>
            <consortium name="RefSeq"/>
        </authorList>
    </citation>
    <scope>IDENTIFICATION</scope>
</reference>
<keyword evidence="3" id="KW-1185">Reference proteome</keyword>